<feature type="region of interest" description="Disordered" evidence="2">
    <location>
        <begin position="439"/>
        <end position="500"/>
    </location>
</feature>
<dbReference type="AlphaFoldDB" id="A0A8H5C8W3"/>
<feature type="compositionally biased region" description="Polar residues" evidence="2">
    <location>
        <begin position="411"/>
        <end position="420"/>
    </location>
</feature>
<evidence type="ECO:0000256" key="2">
    <source>
        <dbReference type="SAM" id="MobiDB-lite"/>
    </source>
</evidence>
<sequence>MAPLPSRKALESLKRAELQNLCKEYGVRANLKSEALIDLLLQTQSAPPPSPSPMRRSMSTTRPTSRAGLSRAASTIIHDIEGNEEQDAETITEDPEPQVEERSQSLPAPPMRTRKAKETQTRLGVGRPKAAGGSGPRAVTKSTSVPRGRRGKSSRTMSRVDETIPEEVEPSSAGPSRAQLDQEGNDNLNPEPSFQSVPPQGQPGNGSRSTCPDTHLLSSSNDISHQIAVAIRPLQVKVESLEEELRNTQKHNQELQQIQLQLSNLATLQQRYDELEAEVRELRTESVTVATLAEEFKQLKANLSARPSPQPALPSTPKAKTPRLPPGGGLGLGFPSMFKGMGYPPMMEITPTDAPPVGPSSTMLGKRPRSSSPSNASGILEKGQVDVLSDEEAARAVLRPDKKRAKLDGRASSSSPNKPTTLEVAAQLLAPRIPSFTIFQGPESDFSTPYPRGDPPPPTNLLPEVYRPPSPSGAPLLPPARAGSSSRTTSSAANSENQRRHFDFSLFPAVNEHETFIPPIPFPEAPQSPTPASSNLGHQHHIQDDGRTDPFKEYGFPSPRRPRIASGSRASGKQREVSSNDIAAGLGLTMVRTGTPDYPEAPPGGKTLYGTEMEGETRFGDFGGDGIGSGFWSTR</sequence>
<feature type="compositionally biased region" description="Acidic residues" evidence="2">
    <location>
        <begin position="82"/>
        <end position="98"/>
    </location>
</feature>
<feature type="compositionally biased region" description="Polar residues" evidence="2">
    <location>
        <begin position="185"/>
        <end position="199"/>
    </location>
</feature>
<keyword evidence="1" id="KW-0175">Coiled coil</keyword>
<feature type="region of interest" description="Disordered" evidence="2">
    <location>
        <begin position="303"/>
        <end position="327"/>
    </location>
</feature>
<reference evidence="3 4" key="1">
    <citation type="journal article" date="2020" name="ISME J.">
        <title>Uncovering the hidden diversity of litter-decomposition mechanisms in mushroom-forming fungi.</title>
        <authorList>
            <person name="Floudas D."/>
            <person name="Bentzer J."/>
            <person name="Ahren D."/>
            <person name="Johansson T."/>
            <person name="Persson P."/>
            <person name="Tunlid A."/>
        </authorList>
    </citation>
    <scope>NUCLEOTIDE SEQUENCE [LARGE SCALE GENOMIC DNA]</scope>
    <source>
        <strain evidence="3 4">CBS 175.51</strain>
    </source>
</reference>
<feature type="compositionally biased region" description="Low complexity" evidence="2">
    <location>
        <begin position="53"/>
        <end position="67"/>
    </location>
</feature>
<accession>A0A8H5C8W3</accession>
<feature type="region of interest" description="Disordered" evidence="2">
    <location>
        <begin position="516"/>
        <end position="635"/>
    </location>
</feature>
<protein>
    <submittedName>
        <fullName evidence="3">Uncharacterized protein</fullName>
    </submittedName>
</protein>
<feature type="compositionally biased region" description="Basic and acidic residues" evidence="2">
    <location>
        <begin position="541"/>
        <end position="552"/>
    </location>
</feature>
<feature type="compositionally biased region" description="Low complexity" evidence="2">
    <location>
        <begin position="479"/>
        <end position="495"/>
    </location>
</feature>
<feature type="region of interest" description="Disordered" evidence="2">
    <location>
        <begin position="42"/>
        <end position="218"/>
    </location>
</feature>
<feature type="compositionally biased region" description="Pro residues" evidence="2">
    <location>
        <begin position="518"/>
        <end position="529"/>
    </location>
</feature>
<comment type="caution">
    <text evidence="3">The sequence shown here is derived from an EMBL/GenBank/DDBJ whole genome shotgun (WGS) entry which is preliminary data.</text>
</comment>
<organism evidence="3 4">
    <name type="scientific">Ephemerocybe angulata</name>
    <dbReference type="NCBI Taxonomy" id="980116"/>
    <lineage>
        <taxon>Eukaryota</taxon>
        <taxon>Fungi</taxon>
        <taxon>Dikarya</taxon>
        <taxon>Basidiomycota</taxon>
        <taxon>Agaricomycotina</taxon>
        <taxon>Agaricomycetes</taxon>
        <taxon>Agaricomycetidae</taxon>
        <taxon>Agaricales</taxon>
        <taxon>Agaricineae</taxon>
        <taxon>Psathyrellaceae</taxon>
        <taxon>Ephemerocybe</taxon>
    </lineage>
</organism>
<dbReference type="EMBL" id="JAACJK010000057">
    <property type="protein sequence ID" value="KAF5337279.1"/>
    <property type="molecule type" value="Genomic_DNA"/>
</dbReference>
<dbReference type="OrthoDB" id="3258416at2759"/>
<proteinExistence type="predicted"/>
<evidence type="ECO:0000256" key="1">
    <source>
        <dbReference type="SAM" id="Coils"/>
    </source>
</evidence>
<gene>
    <name evidence="3" type="ORF">D9611_003300</name>
</gene>
<keyword evidence="4" id="KW-1185">Reference proteome</keyword>
<dbReference type="Proteomes" id="UP000541558">
    <property type="component" value="Unassembled WGS sequence"/>
</dbReference>
<feature type="coiled-coil region" evidence="1">
    <location>
        <begin position="231"/>
        <end position="285"/>
    </location>
</feature>
<feature type="region of interest" description="Disordered" evidence="2">
    <location>
        <begin position="349"/>
        <end position="421"/>
    </location>
</feature>
<name>A0A8H5C8W3_9AGAR</name>
<feature type="compositionally biased region" description="Pro residues" evidence="2">
    <location>
        <begin position="452"/>
        <end position="478"/>
    </location>
</feature>
<evidence type="ECO:0000313" key="4">
    <source>
        <dbReference type="Proteomes" id="UP000541558"/>
    </source>
</evidence>
<evidence type="ECO:0000313" key="3">
    <source>
        <dbReference type="EMBL" id="KAF5337279.1"/>
    </source>
</evidence>
<feature type="compositionally biased region" description="Polar residues" evidence="2">
    <location>
        <begin position="205"/>
        <end position="218"/>
    </location>
</feature>